<dbReference type="InterPro" id="IPR000719">
    <property type="entry name" value="Prot_kinase_dom"/>
</dbReference>
<protein>
    <submittedName>
        <fullName evidence="4">Protein kinase domain-containing protein</fullName>
    </submittedName>
</protein>
<dbReference type="AlphaFoldDB" id="A0A8H6ZLA7"/>
<dbReference type="PROSITE" id="PS50011">
    <property type="entry name" value="PROTEIN_KINASE_DOM"/>
    <property type="match status" value="1"/>
</dbReference>
<dbReference type="PANTHER" id="PTHR44329">
    <property type="entry name" value="SERINE/THREONINE-PROTEIN KINASE TNNI3K-RELATED"/>
    <property type="match status" value="1"/>
</dbReference>
<dbReference type="SUPFAM" id="SSF56112">
    <property type="entry name" value="Protein kinase-like (PK-like)"/>
    <property type="match status" value="1"/>
</dbReference>
<keyword evidence="1" id="KW-0547">Nucleotide-binding</keyword>
<feature type="domain" description="Protein kinase" evidence="3">
    <location>
        <begin position="625"/>
        <end position="893"/>
    </location>
</feature>
<evidence type="ECO:0000256" key="2">
    <source>
        <dbReference type="ARBA" id="ARBA00022840"/>
    </source>
</evidence>
<sequence length="936" mass="105563">MDIDRGLQFFGRHSSASRLRHQKRHGVATDLDALRTYSTSDDYRVWFIRYIWDRTSGSIPSPPWWAICGESDASSGSLWLWEDEDEEYLKVFAAHHSVPHIRVGDHSDGAYLALADFRRRSQTAPVADLTLAHLTPETRLRFITWLMVAGPLRKDKILQDTSRSFPSVDMLINDWATSTALRAAGAAPAMTTCSACGVSDVIPVWIDTLSKIYSVKDLRSLPWSRSCNCLDNGLAARMDPGQSGMQLGTDSPVLHVLYELVVPAWPLLHWATLRTMLNDSDPTNDTNLLDQIRGGDPDLFAWDVQDNLDLCRVLADCEVLEKVNRPTLYPRYWNRCMVEINLESWQEISTLTQTASRPRCGAAYDLGIRLVAVLLEYSSTPTFQNILTPLGFSFDDLTFDTMAHAVDKTYQERPALESSLDSEEFRTTGANLEHWLSVRNETLCHRVWHSRPGSSPLERVQVMDLVLNVLPQHLAAYTYSLMWWHPNPKQYIYIVLTITFLMSYLKSFQHYSSDVQSLLGLVKQSVEKNPRASINHEVAQSVYERMNHDLAVVVARLVLFLRNPESYKQFLACRGMEAQRLLDLLQDLLDLNSFPAVKPSISNALLRLSRCSGLHPRCFVLSGLQRLGQQVSGGGFGDIWKGSVRGQNVCVKIMRIFGNSNIKAALKEFGREAVIWRQLSHPNVLPFFGLYYVDDRLCLVSPWMGDGHVVEFIRNNKPNDTKRLSLILDVALGLQYLHEQKVVHGDLKGLNILVTPSHRACIADFGISSIVDSITVQFTHSTVTARAGTSRYQAPELFRMENPAKIHYGSDIYAFACVCYEILTGRVPFHELQNDMAVIVKVTGGYRPSRPTSSSGTSMFDNLWELLRSCWEGEAEKRPAAFEVVGRLEDPSIGATPTPFTSDWDEKFTSKFRRSVQGDPLLPSVAQIECMLFGES</sequence>
<dbReference type="PANTHER" id="PTHR44329:SF298">
    <property type="entry name" value="MIXED LINEAGE KINASE DOMAIN-LIKE PROTEIN"/>
    <property type="match status" value="1"/>
</dbReference>
<dbReference type="SMART" id="SM00220">
    <property type="entry name" value="S_TKc"/>
    <property type="match status" value="1"/>
</dbReference>
<evidence type="ECO:0000313" key="5">
    <source>
        <dbReference type="Proteomes" id="UP000623467"/>
    </source>
</evidence>
<dbReference type="GO" id="GO:0005524">
    <property type="term" value="F:ATP binding"/>
    <property type="evidence" value="ECO:0007669"/>
    <property type="project" value="UniProtKB-KW"/>
</dbReference>
<keyword evidence="5" id="KW-1185">Reference proteome</keyword>
<accession>A0A8H6ZLA7</accession>
<dbReference type="Pfam" id="PF07714">
    <property type="entry name" value="PK_Tyr_Ser-Thr"/>
    <property type="match status" value="1"/>
</dbReference>
<comment type="caution">
    <text evidence="4">The sequence shown here is derived from an EMBL/GenBank/DDBJ whole genome shotgun (WGS) entry which is preliminary data.</text>
</comment>
<dbReference type="Gene3D" id="1.10.510.10">
    <property type="entry name" value="Transferase(Phosphotransferase) domain 1"/>
    <property type="match status" value="1"/>
</dbReference>
<dbReference type="InterPro" id="IPR008271">
    <property type="entry name" value="Ser/Thr_kinase_AS"/>
</dbReference>
<gene>
    <name evidence="4" type="ORF">MSAN_00181200</name>
</gene>
<evidence type="ECO:0000256" key="1">
    <source>
        <dbReference type="ARBA" id="ARBA00022741"/>
    </source>
</evidence>
<dbReference type="EMBL" id="JACAZH010000001">
    <property type="protein sequence ID" value="KAF7377585.1"/>
    <property type="molecule type" value="Genomic_DNA"/>
</dbReference>
<dbReference type="Proteomes" id="UP000623467">
    <property type="component" value="Unassembled WGS sequence"/>
</dbReference>
<keyword evidence="4" id="KW-0418">Kinase</keyword>
<reference evidence="4" key="1">
    <citation type="submission" date="2020-05" db="EMBL/GenBank/DDBJ databases">
        <title>Mycena genomes resolve the evolution of fungal bioluminescence.</title>
        <authorList>
            <person name="Tsai I.J."/>
        </authorList>
    </citation>
    <scope>NUCLEOTIDE SEQUENCE</scope>
    <source>
        <strain evidence="4">160909Yilan</strain>
    </source>
</reference>
<evidence type="ECO:0000313" key="4">
    <source>
        <dbReference type="EMBL" id="KAF7377585.1"/>
    </source>
</evidence>
<keyword evidence="2" id="KW-0067">ATP-binding</keyword>
<dbReference type="GO" id="GO:0004674">
    <property type="term" value="F:protein serine/threonine kinase activity"/>
    <property type="evidence" value="ECO:0007669"/>
    <property type="project" value="TreeGrafter"/>
</dbReference>
<dbReference type="InterPro" id="IPR011009">
    <property type="entry name" value="Kinase-like_dom_sf"/>
</dbReference>
<proteinExistence type="predicted"/>
<keyword evidence="4" id="KW-0808">Transferase</keyword>
<dbReference type="InterPro" id="IPR001245">
    <property type="entry name" value="Ser-Thr/Tyr_kinase_cat_dom"/>
</dbReference>
<evidence type="ECO:0000259" key="3">
    <source>
        <dbReference type="PROSITE" id="PS50011"/>
    </source>
</evidence>
<dbReference type="PROSITE" id="PS00108">
    <property type="entry name" value="PROTEIN_KINASE_ST"/>
    <property type="match status" value="1"/>
</dbReference>
<name>A0A8H6ZLA7_9AGAR</name>
<organism evidence="4 5">
    <name type="scientific">Mycena sanguinolenta</name>
    <dbReference type="NCBI Taxonomy" id="230812"/>
    <lineage>
        <taxon>Eukaryota</taxon>
        <taxon>Fungi</taxon>
        <taxon>Dikarya</taxon>
        <taxon>Basidiomycota</taxon>
        <taxon>Agaricomycotina</taxon>
        <taxon>Agaricomycetes</taxon>
        <taxon>Agaricomycetidae</taxon>
        <taxon>Agaricales</taxon>
        <taxon>Marasmiineae</taxon>
        <taxon>Mycenaceae</taxon>
        <taxon>Mycena</taxon>
    </lineage>
</organism>
<dbReference type="OrthoDB" id="1668230at2759"/>
<dbReference type="InterPro" id="IPR051681">
    <property type="entry name" value="Ser/Thr_Kinases-Pseudokinases"/>
</dbReference>